<gene>
    <name evidence="2" type="ORF">M408DRAFT_19949</name>
</gene>
<name>A0A0C3B6U7_SERVB</name>
<dbReference type="EMBL" id="KN824279">
    <property type="protein sequence ID" value="KIM32550.1"/>
    <property type="molecule type" value="Genomic_DNA"/>
</dbReference>
<evidence type="ECO:0000313" key="3">
    <source>
        <dbReference type="Proteomes" id="UP000054097"/>
    </source>
</evidence>
<evidence type="ECO:0000256" key="1">
    <source>
        <dbReference type="SAM" id="MobiDB-lite"/>
    </source>
</evidence>
<organism evidence="2 3">
    <name type="scientific">Serendipita vermifera MAFF 305830</name>
    <dbReference type="NCBI Taxonomy" id="933852"/>
    <lineage>
        <taxon>Eukaryota</taxon>
        <taxon>Fungi</taxon>
        <taxon>Dikarya</taxon>
        <taxon>Basidiomycota</taxon>
        <taxon>Agaricomycotina</taxon>
        <taxon>Agaricomycetes</taxon>
        <taxon>Sebacinales</taxon>
        <taxon>Serendipitaceae</taxon>
        <taxon>Serendipita</taxon>
    </lineage>
</organism>
<feature type="region of interest" description="Disordered" evidence="1">
    <location>
        <begin position="164"/>
        <end position="211"/>
    </location>
</feature>
<sequence length="211" mass="22417">MQIPVRQNGAGPAVTPTPMHPGYLSALFPLHPLHVDGKIAWQTLFWARTVIVHMEVLKTSMLSSARNDLRTTAWFANPRSTRRVSTKPIASINKSLCGEQHTPQSKYLTPRLSASPISPSFTASAMSPPAVPGLASRKGYRVESDVEDNTNGAGGMDVVAQTPAEKGAKGRKSSVAASAVGGAGAGIKRSGSKRMMRDSRKIEVGEGIEVD</sequence>
<evidence type="ECO:0000313" key="2">
    <source>
        <dbReference type="EMBL" id="KIM32550.1"/>
    </source>
</evidence>
<protein>
    <submittedName>
        <fullName evidence="2">Uncharacterized protein</fullName>
    </submittedName>
</protein>
<feature type="compositionally biased region" description="Basic and acidic residues" evidence="1">
    <location>
        <begin position="195"/>
        <end position="204"/>
    </location>
</feature>
<accession>A0A0C3B6U7</accession>
<dbReference type="AlphaFoldDB" id="A0A0C3B6U7"/>
<reference evidence="3" key="2">
    <citation type="submission" date="2015-01" db="EMBL/GenBank/DDBJ databases">
        <title>Evolutionary Origins and Diversification of the Mycorrhizal Mutualists.</title>
        <authorList>
            <consortium name="DOE Joint Genome Institute"/>
            <consortium name="Mycorrhizal Genomics Consortium"/>
            <person name="Kohler A."/>
            <person name="Kuo A."/>
            <person name="Nagy L.G."/>
            <person name="Floudas D."/>
            <person name="Copeland A."/>
            <person name="Barry K.W."/>
            <person name="Cichocki N."/>
            <person name="Veneault-Fourrey C."/>
            <person name="LaButti K."/>
            <person name="Lindquist E.A."/>
            <person name="Lipzen A."/>
            <person name="Lundell T."/>
            <person name="Morin E."/>
            <person name="Murat C."/>
            <person name="Riley R."/>
            <person name="Ohm R."/>
            <person name="Sun H."/>
            <person name="Tunlid A."/>
            <person name="Henrissat B."/>
            <person name="Grigoriev I.V."/>
            <person name="Hibbett D.S."/>
            <person name="Martin F."/>
        </authorList>
    </citation>
    <scope>NUCLEOTIDE SEQUENCE [LARGE SCALE GENOMIC DNA]</scope>
    <source>
        <strain evidence="3">MAFF 305830</strain>
    </source>
</reference>
<keyword evidence="3" id="KW-1185">Reference proteome</keyword>
<dbReference type="Proteomes" id="UP000054097">
    <property type="component" value="Unassembled WGS sequence"/>
</dbReference>
<dbReference type="HOGENOM" id="CLU_1305523_0_0_1"/>
<proteinExistence type="predicted"/>
<reference evidence="2 3" key="1">
    <citation type="submission" date="2014-04" db="EMBL/GenBank/DDBJ databases">
        <authorList>
            <consortium name="DOE Joint Genome Institute"/>
            <person name="Kuo A."/>
            <person name="Zuccaro A."/>
            <person name="Kohler A."/>
            <person name="Nagy L.G."/>
            <person name="Floudas D."/>
            <person name="Copeland A."/>
            <person name="Barry K.W."/>
            <person name="Cichocki N."/>
            <person name="Veneault-Fourrey C."/>
            <person name="LaButti K."/>
            <person name="Lindquist E.A."/>
            <person name="Lipzen A."/>
            <person name="Lundell T."/>
            <person name="Morin E."/>
            <person name="Murat C."/>
            <person name="Sun H."/>
            <person name="Tunlid A."/>
            <person name="Henrissat B."/>
            <person name="Grigoriev I.V."/>
            <person name="Hibbett D.S."/>
            <person name="Martin F."/>
            <person name="Nordberg H.P."/>
            <person name="Cantor M.N."/>
            <person name="Hua S.X."/>
        </authorList>
    </citation>
    <scope>NUCLEOTIDE SEQUENCE [LARGE SCALE GENOMIC DNA]</scope>
    <source>
        <strain evidence="2 3">MAFF 305830</strain>
    </source>
</reference>